<keyword evidence="2" id="KW-0472">Membrane</keyword>
<feature type="region of interest" description="Disordered" evidence="1">
    <location>
        <begin position="1"/>
        <end position="32"/>
    </location>
</feature>
<keyword evidence="2" id="KW-1133">Transmembrane helix</keyword>
<dbReference type="KEGG" id="sre:PTSG_07391"/>
<dbReference type="RefSeq" id="XP_004990890.1">
    <property type="nucleotide sequence ID" value="XM_004990833.1"/>
</dbReference>
<reference evidence="3" key="1">
    <citation type="submission" date="2009-08" db="EMBL/GenBank/DDBJ databases">
        <title>Annotation of Salpingoeca rosetta.</title>
        <authorList>
            <consortium name="The Broad Institute Genome Sequencing Platform"/>
            <person name="Russ C."/>
            <person name="Cuomo C."/>
            <person name="Burger G."/>
            <person name="Gray M.W."/>
            <person name="Holland P.W.H."/>
            <person name="King N."/>
            <person name="Lang F.B.F."/>
            <person name="Roger A.J."/>
            <person name="Ruiz-Trillo I."/>
            <person name="Young S.K."/>
            <person name="Zeng Q."/>
            <person name="Gargeya S."/>
            <person name="Alvarado L."/>
            <person name="Berlin A."/>
            <person name="Chapman S.B."/>
            <person name="Chen Z."/>
            <person name="Freedman E."/>
            <person name="Gellesch M."/>
            <person name="Goldberg J."/>
            <person name="Griggs A."/>
            <person name="Gujja S."/>
            <person name="Heilman E."/>
            <person name="Heiman D."/>
            <person name="Howarth C."/>
            <person name="Mehta T."/>
            <person name="Neiman D."/>
            <person name="Pearson M."/>
            <person name="Roberts A."/>
            <person name="Saif S."/>
            <person name="Shea T."/>
            <person name="Shenoy N."/>
            <person name="Sisk P."/>
            <person name="Stolte C."/>
            <person name="Sykes S."/>
            <person name="White J."/>
            <person name="Yandava C."/>
            <person name="Haas B."/>
            <person name="Nusbaum C."/>
            <person name="Birren B."/>
        </authorList>
    </citation>
    <scope>NUCLEOTIDE SEQUENCE [LARGE SCALE GENOMIC DNA]</scope>
    <source>
        <strain evidence="3">ATCC 50818</strain>
    </source>
</reference>
<dbReference type="InParanoid" id="F2UIK1"/>
<dbReference type="Proteomes" id="UP000007799">
    <property type="component" value="Unassembled WGS sequence"/>
</dbReference>
<evidence type="ECO:0000313" key="3">
    <source>
        <dbReference type="EMBL" id="EGD77050.1"/>
    </source>
</evidence>
<dbReference type="EMBL" id="GL832976">
    <property type="protein sequence ID" value="EGD77050.1"/>
    <property type="molecule type" value="Genomic_DNA"/>
</dbReference>
<evidence type="ECO:0000256" key="2">
    <source>
        <dbReference type="SAM" id="Phobius"/>
    </source>
</evidence>
<protein>
    <recommendedName>
        <fullName evidence="5">CDR ABC transporter domain-containing protein</fullName>
    </recommendedName>
</protein>
<feature type="transmembrane region" description="Helical" evidence="2">
    <location>
        <begin position="103"/>
        <end position="124"/>
    </location>
</feature>
<organism evidence="4">
    <name type="scientific">Salpingoeca rosetta (strain ATCC 50818 / BSB-021)</name>
    <dbReference type="NCBI Taxonomy" id="946362"/>
    <lineage>
        <taxon>Eukaryota</taxon>
        <taxon>Choanoflagellata</taxon>
        <taxon>Craspedida</taxon>
        <taxon>Salpingoecidae</taxon>
        <taxon>Salpingoeca</taxon>
    </lineage>
</organism>
<dbReference type="GeneID" id="16071453"/>
<evidence type="ECO:0000256" key="1">
    <source>
        <dbReference type="SAM" id="MobiDB-lite"/>
    </source>
</evidence>
<evidence type="ECO:0008006" key="5">
    <source>
        <dbReference type="Google" id="ProtNLM"/>
    </source>
</evidence>
<keyword evidence="2" id="KW-0812">Transmembrane</keyword>
<keyword evidence="4" id="KW-1185">Reference proteome</keyword>
<dbReference type="AlphaFoldDB" id="F2UIK1"/>
<evidence type="ECO:0000313" key="4">
    <source>
        <dbReference type="Proteomes" id="UP000007799"/>
    </source>
</evidence>
<proteinExistence type="predicted"/>
<name>F2UIK1_SALR5</name>
<sequence length="129" mass="14446">MDAEDEIPELSQSGDDHSNRSTGGDEDVTAHHQLAVDKHNQATLSWSNVSCTVVQKKKQSVSEDMKILDNVFVGATFDSTLLPTGEQVLAQYDMDNESIGRDFGILIAMAAIYRFLWFVVLYMFRTGKR</sequence>
<gene>
    <name evidence="3" type="ORF">PTSG_07391</name>
</gene>
<accession>F2UIK1</accession>